<feature type="region of interest" description="Disordered" evidence="1">
    <location>
        <begin position="1"/>
        <end position="22"/>
    </location>
</feature>
<gene>
    <name evidence="2" type="ORF">IRJ41_005148</name>
</gene>
<feature type="region of interest" description="Disordered" evidence="1">
    <location>
        <begin position="49"/>
        <end position="93"/>
    </location>
</feature>
<evidence type="ECO:0000313" key="2">
    <source>
        <dbReference type="EMBL" id="KAI7802258.1"/>
    </source>
</evidence>
<dbReference type="EMBL" id="JAFHDT010000012">
    <property type="protein sequence ID" value="KAI7802258.1"/>
    <property type="molecule type" value="Genomic_DNA"/>
</dbReference>
<evidence type="ECO:0000313" key="3">
    <source>
        <dbReference type="Proteomes" id="UP001059041"/>
    </source>
</evidence>
<feature type="compositionally biased region" description="Basic and acidic residues" evidence="1">
    <location>
        <begin position="52"/>
        <end position="63"/>
    </location>
</feature>
<organism evidence="2 3">
    <name type="scientific">Triplophysa rosa</name>
    <name type="common">Cave loach</name>
    <dbReference type="NCBI Taxonomy" id="992332"/>
    <lineage>
        <taxon>Eukaryota</taxon>
        <taxon>Metazoa</taxon>
        <taxon>Chordata</taxon>
        <taxon>Craniata</taxon>
        <taxon>Vertebrata</taxon>
        <taxon>Euteleostomi</taxon>
        <taxon>Actinopterygii</taxon>
        <taxon>Neopterygii</taxon>
        <taxon>Teleostei</taxon>
        <taxon>Ostariophysi</taxon>
        <taxon>Cypriniformes</taxon>
        <taxon>Nemacheilidae</taxon>
        <taxon>Triplophysa</taxon>
    </lineage>
</organism>
<proteinExistence type="predicted"/>
<protein>
    <submittedName>
        <fullName evidence="2">Cohesin subunit SA-2</fullName>
    </submittedName>
</protein>
<dbReference type="AlphaFoldDB" id="A0A9W7TNI0"/>
<evidence type="ECO:0000256" key="1">
    <source>
        <dbReference type="SAM" id="MobiDB-lite"/>
    </source>
</evidence>
<dbReference type="Proteomes" id="UP001059041">
    <property type="component" value="Linkage Group LG12"/>
</dbReference>
<accession>A0A9W7TNI0</accession>
<reference evidence="2" key="1">
    <citation type="submission" date="2021-02" db="EMBL/GenBank/DDBJ databases">
        <title>Comparative genomics reveals that relaxation of natural selection precedes convergent phenotypic evolution of cavefish.</title>
        <authorList>
            <person name="Peng Z."/>
        </authorList>
    </citation>
    <scope>NUCLEOTIDE SEQUENCE</scope>
    <source>
        <tissue evidence="2">Muscle</tissue>
    </source>
</reference>
<keyword evidence="3" id="KW-1185">Reference proteome</keyword>
<comment type="caution">
    <text evidence="2">The sequence shown here is derived from an EMBL/GenBank/DDBJ whole genome shotgun (WGS) entry which is preliminary data.</text>
</comment>
<sequence length="93" mass="10156">MSAVSGISMIPPSGAKRLSLPPLRGKSKKAEIEDLNGMDFDTMNIDLLPSRNRREGSELKLDFSDPSSIMDESDVKGRPPLDGTSGSDFRFKN</sequence>
<name>A0A9W7TNI0_TRIRA</name>